<evidence type="ECO:0000313" key="3">
    <source>
        <dbReference type="EMBL" id="KHJ78426.1"/>
    </source>
</evidence>
<dbReference type="InterPro" id="IPR002919">
    <property type="entry name" value="TIL_dom"/>
</dbReference>
<evidence type="ECO:0000313" key="4">
    <source>
        <dbReference type="Proteomes" id="UP000053660"/>
    </source>
</evidence>
<dbReference type="Pfam" id="PF01826">
    <property type="entry name" value="TIL"/>
    <property type="match status" value="1"/>
</dbReference>
<dbReference type="SUPFAM" id="SSF57567">
    <property type="entry name" value="Serine protease inhibitors"/>
    <property type="match status" value="1"/>
</dbReference>
<dbReference type="EMBL" id="KN609786">
    <property type="protein sequence ID" value="KHJ78426.1"/>
    <property type="molecule type" value="Genomic_DNA"/>
</dbReference>
<reference evidence="3 4" key="1">
    <citation type="submission" date="2014-03" db="EMBL/GenBank/DDBJ databases">
        <title>Draft genome of the hookworm Oesophagostomum dentatum.</title>
        <authorList>
            <person name="Mitreva M."/>
        </authorList>
    </citation>
    <scope>NUCLEOTIDE SEQUENCE [LARGE SCALE GENOMIC DNA]</scope>
    <source>
        <strain evidence="3 4">OD-Hann</strain>
    </source>
</reference>
<dbReference type="OrthoDB" id="5833623at2759"/>
<accession>A0A0B1S3F7</accession>
<evidence type="ECO:0000256" key="1">
    <source>
        <dbReference type="ARBA" id="ARBA00022900"/>
    </source>
</evidence>
<dbReference type="CDD" id="cd19941">
    <property type="entry name" value="TIL"/>
    <property type="match status" value="1"/>
</dbReference>
<dbReference type="InterPro" id="IPR036084">
    <property type="entry name" value="Ser_inhib-like_sf"/>
</dbReference>
<dbReference type="AlphaFoldDB" id="A0A0B1S3F7"/>
<dbReference type="Gene3D" id="2.10.25.10">
    <property type="entry name" value="Laminin"/>
    <property type="match status" value="1"/>
</dbReference>
<keyword evidence="4" id="KW-1185">Reference proteome</keyword>
<dbReference type="GO" id="GO:0004867">
    <property type="term" value="F:serine-type endopeptidase inhibitor activity"/>
    <property type="evidence" value="ECO:0007669"/>
    <property type="project" value="UniProtKB-KW"/>
</dbReference>
<evidence type="ECO:0000259" key="2">
    <source>
        <dbReference type="Pfam" id="PF01826"/>
    </source>
</evidence>
<keyword evidence="1" id="KW-0722">Serine protease inhibitor</keyword>
<feature type="domain" description="TIL" evidence="2">
    <location>
        <begin position="49"/>
        <end position="101"/>
    </location>
</feature>
<dbReference type="Proteomes" id="UP000053660">
    <property type="component" value="Unassembled WGS sequence"/>
</dbReference>
<organism evidence="3 4">
    <name type="scientific">Oesophagostomum dentatum</name>
    <name type="common">Nodular worm</name>
    <dbReference type="NCBI Taxonomy" id="61180"/>
    <lineage>
        <taxon>Eukaryota</taxon>
        <taxon>Metazoa</taxon>
        <taxon>Ecdysozoa</taxon>
        <taxon>Nematoda</taxon>
        <taxon>Chromadorea</taxon>
        <taxon>Rhabditida</taxon>
        <taxon>Rhabditina</taxon>
        <taxon>Rhabditomorpha</taxon>
        <taxon>Strongyloidea</taxon>
        <taxon>Strongylidae</taxon>
        <taxon>Oesophagostomum</taxon>
    </lineage>
</organism>
<name>A0A0B1S3F7_OESDE</name>
<protein>
    <submittedName>
        <fullName evidence="3">Trypsin Inhibitor like cysteine rich domain protein</fullName>
    </submittedName>
</protein>
<sequence>MPFVDHAGQRPIVVITHPVVYRYSPPVRYVSNYVPSYRPPPQQLPSYACRVNQMYVQCIPCETACNNPNWLCYNYCVAGCTCLSGFFRDTITNNCVTYNLCPQLYQQGR</sequence>
<proteinExistence type="predicted"/>
<keyword evidence="1" id="KW-0646">Protease inhibitor</keyword>
<gene>
    <name evidence="3" type="ORF">OESDEN_21953</name>
</gene>